<dbReference type="EMBL" id="JBHSMD010000004">
    <property type="protein sequence ID" value="MFC5493877.1"/>
    <property type="molecule type" value="Genomic_DNA"/>
</dbReference>
<keyword evidence="1" id="KW-0472">Membrane</keyword>
<name>A0ABW0N4K0_9ACTN</name>
<proteinExistence type="predicted"/>
<keyword evidence="4" id="KW-1185">Reference proteome</keyword>
<feature type="transmembrane region" description="Helical" evidence="1">
    <location>
        <begin position="130"/>
        <end position="156"/>
    </location>
</feature>
<comment type="caution">
    <text evidence="3">The sequence shown here is derived from an EMBL/GenBank/DDBJ whole genome shotgun (WGS) entry which is preliminary data.</text>
</comment>
<dbReference type="Pfam" id="PF12158">
    <property type="entry name" value="DUF3592"/>
    <property type="match status" value="1"/>
</dbReference>
<reference evidence="4" key="1">
    <citation type="journal article" date="2019" name="Int. J. Syst. Evol. Microbiol.">
        <title>The Global Catalogue of Microorganisms (GCM) 10K type strain sequencing project: providing services to taxonomists for standard genome sequencing and annotation.</title>
        <authorList>
            <consortium name="The Broad Institute Genomics Platform"/>
            <consortium name="The Broad Institute Genome Sequencing Center for Infectious Disease"/>
            <person name="Wu L."/>
            <person name="Ma J."/>
        </authorList>
    </citation>
    <scope>NUCLEOTIDE SEQUENCE [LARGE SCALE GENOMIC DNA]</scope>
    <source>
        <strain evidence="4">KACC 13778</strain>
    </source>
</reference>
<dbReference type="InterPro" id="IPR021994">
    <property type="entry name" value="DUF3592"/>
</dbReference>
<protein>
    <submittedName>
        <fullName evidence="3">DUF3592 domain-containing protein</fullName>
    </submittedName>
</protein>
<dbReference type="Proteomes" id="UP001595956">
    <property type="component" value="Unassembled WGS sequence"/>
</dbReference>
<accession>A0ABW0N4K0</accession>
<feature type="transmembrane region" description="Helical" evidence="1">
    <location>
        <begin position="6"/>
        <end position="27"/>
    </location>
</feature>
<evidence type="ECO:0000313" key="4">
    <source>
        <dbReference type="Proteomes" id="UP001595956"/>
    </source>
</evidence>
<evidence type="ECO:0000259" key="2">
    <source>
        <dbReference type="Pfam" id="PF12158"/>
    </source>
</evidence>
<feature type="domain" description="DUF3592" evidence="2">
    <location>
        <begin position="47"/>
        <end position="114"/>
    </location>
</feature>
<gene>
    <name evidence="3" type="ORF">ACFPKY_12250</name>
</gene>
<organism evidence="3 4">
    <name type="scientific">Nocardioides caricicola</name>
    <dbReference type="NCBI Taxonomy" id="634770"/>
    <lineage>
        <taxon>Bacteria</taxon>
        <taxon>Bacillati</taxon>
        <taxon>Actinomycetota</taxon>
        <taxon>Actinomycetes</taxon>
        <taxon>Propionibacteriales</taxon>
        <taxon>Nocardioidaceae</taxon>
        <taxon>Nocardioides</taxon>
    </lineage>
</organism>
<keyword evidence="1" id="KW-1133">Transmembrane helix</keyword>
<keyword evidence="1" id="KW-0812">Transmembrane</keyword>
<sequence>MKIHYVPTLLLVGTTLLFLLLAAGLLLKGRSVRHRARTFRSRAVDAAATVVAIEAKDLSLGSSPDTRYFPRVSFVPDGASEPVEALTLTDVPAPPPRVGDQIEVAYDPEHPDRVDVRATEGTVEGAGRTWFILALLAALTAAGVAAAWVVLAFVVWTS</sequence>
<evidence type="ECO:0000256" key="1">
    <source>
        <dbReference type="SAM" id="Phobius"/>
    </source>
</evidence>
<evidence type="ECO:0000313" key="3">
    <source>
        <dbReference type="EMBL" id="MFC5493877.1"/>
    </source>
</evidence>
<dbReference type="RefSeq" id="WP_345178410.1">
    <property type="nucleotide sequence ID" value="NZ_BAABFQ010000007.1"/>
</dbReference>